<protein>
    <recommendedName>
        <fullName evidence="3">DUF2255 family protein</fullName>
    </recommendedName>
</protein>
<dbReference type="EMBL" id="BOPG01000083">
    <property type="protein sequence ID" value="GIJ62851.1"/>
    <property type="molecule type" value="Genomic_DNA"/>
</dbReference>
<proteinExistence type="predicted"/>
<dbReference type="InterPro" id="IPR016888">
    <property type="entry name" value="UCP028498"/>
</dbReference>
<dbReference type="Pfam" id="PF10012">
    <property type="entry name" value="DUF2255"/>
    <property type="match status" value="1"/>
</dbReference>
<sequence>MTVTWTDDELDRVGDAEELQLASRRDDGTLRPFVTMWVVRAGGDVYVRSAHGPDNPWYRRATASGVGRIRAGGVERDVSFESAASDVHPAIDKAYHAKYDRYGPAIVGTVVGAKAVPVTIRLVPTS</sequence>
<gene>
    <name evidence="1" type="ORF">Vau01_103670</name>
</gene>
<dbReference type="AlphaFoldDB" id="A0A8J3ZFB8"/>
<dbReference type="Proteomes" id="UP000612585">
    <property type="component" value="Unassembled WGS sequence"/>
</dbReference>
<keyword evidence="2" id="KW-1185">Reference proteome</keyword>
<evidence type="ECO:0000313" key="1">
    <source>
        <dbReference type="EMBL" id="GIJ62851.1"/>
    </source>
</evidence>
<evidence type="ECO:0000313" key="2">
    <source>
        <dbReference type="Proteomes" id="UP000612585"/>
    </source>
</evidence>
<evidence type="ECO:0008006" key="3">
    <source>
        <dbReference type="Google" id="ProtNLM"/>
    </source>
</evidence>
<accession>A0A8J3ZFB8</accession>
<comment type="caution">
    <text evidence="1">The sequence shown here is derived from an EMBL/GenBank/DDBJ whole genome shotgun (WGS) entry which is preliminary data.</text>
</comment>
<organism evidence="1 2">
    <name type="scientific">Virgisporangium aurantiacum</name>
    <dbReference type="NCBI Taxonomy" id="175570"/>
    <lineage>
        <taxon>Bacteria</taxon>
        <taxon>Bacillati</taxon>
        <taxon>Actinomycetota</taxon>
        <taxon>Actinomycetes</taxon>
        <taxon>Micromonosporales</taxon>
        <taxon>Micromonosporaceae</taxon>
        <taxon>Virgisporangium</taxon>
    </lineage>
</organism>
<reference evidence="1" key="1">
    <citation type="submission" date="2021-01" db="EMBL/GenBank/DDBJ databases">
        <title>Whole genome shotgun sequence of Virgisporangium aurantiacum NBRC 16421.</title>
        <authorList>
            <person name="Komaki H."/>
            <person name="Tamura T."/>
        </authorList>
    </citation>
    <scope>NUCLEOTIDE SEQUENCE</scope>
    <source>
        <strain evidence="1">NBRC 16421</strain>
    </source>
</reference>
<name>A0A8J3ZFB8_9ACTN</name>
<dbReference type="RefSeq" id="WP_204008772.1">
    <property type="nucleotide sequence ID" value="NZ_BOPG01000083.1"/>
</dbReference>